<dbReference type="Proteomes" id="UP000655868">
    <property type="component" value="Unassembled WGS sequence"/>
</dbReference>
<dbReference type="CDD" id="cd02440">
    <property type="entry name" value="AdoMet_MTases"/>
    <property type="match status" value="1"/>
</dbReference>
<name>A0A934U7D9_9NOCA</name>
<dbReference type="SUPFAM" id="SSF53335">
    <property type="entry name" value="S-adenosyl-L-methionine-dependent methyltransferases"/>
    <property type="match status" value="1"/>
</dbReference>
<keyword evidence="2" id="KW-0808">Transferase</keyword>
<dbReference type="PIRSF" id="PIRSF011491">
    <property type="entry name" value="Mtase_YbcY_prd"/>
    <property type="match status" value="1"/>
</dbReference>
<evidence type="ECO:0000313" key="3">
    <source>
        <dbReference type="Proteomes" id="UP000655868"/>
    </source>
</evidence>
<dbReference type="Gene3D" id="3.40.50.150">
    <property type="entry name" value="Vaccinia Virus protein VP39"/>
    <property type="match status" value="1"/>
</dbReference>
<protein>
    <submittedName>
        <fullName evidence="2">Methyltransferase domain-containing protein</fullName>
    </submittedName>
</protein>
<dbReference type="EMBL" id="JAEMNV010000017">
    <property type="protein sequence ID" value="MBJ8342918.1"/>
    <property type="molecule type" value="Genomic_DNA"/>
</dbReference>
<accession>A0A934U7D9</accession>
<keyword evidence="3" id="KW-1185">Reference proteome</keyword>
<keyword evidence="2" id="KW-0489">Methyltransferase</keyword>
<proteinExistence type="predicted"/>
<dbReference type="InterPro" id="IPR013217">
    <property type="entry name" value="Methyltransf_12"/>
</dbReference>
<feature type="domain" description="Methyltransferase type 12" evidence="1">
    <location>
        <begin position="86"/>
        <end position="185"/>
    </location>
</feature>
<comment type="caution">
    <text evidence="2">The sequence shown here is derived from an EMBL/GenBank/DDBJ whole genome shotgun (WGS) entry which is preliminary data.</text>
</comment>
<gene>
    <name evidence="2" type="ORF">JGU71_28910</name>
</gene>
<dbReference type="AlphaFoldDB" id="A0A934U7D9"/>
<dbReference type="Pfam" id="PF08242">
    <property type="entry name" value="Methyltransf_12"/>
    <property type="match status" value="1"/>
</dbReference>
<evidence type="ECO:0000259" key="1">
    <source>
        <dbReference type="Pfam" id="PF08242"/>
    </source>
</evidence>
<sequence>MLPSRYCQWSRRSSRRDVIAVATGGIQEKRLSSSEEKVQAAVAPYTKAFLRVYDLWVVRLSNRYAWRCDAEKMLALYNTHLGERHLEVGPGTGWYLDHATFPTSRPAITLLDLSASTLEFTAARLPSAVVAPVVGSVLDPVPEAAGAAFDSIGINYVMHCVPGSFDEKGVAFQNLARVLRDDGVLFGSTILASGEGRRTLFGRALMGAYSRIGAFNCRLDDREGLERALKAAFAQVQITMEGDVALFAAHAPHR</sequence>
<dbReference type="InterPro" id="IPR016584">
    <property type="entry name" value="MeTrfase_VrtF"/>
</dbReference>
<dbReference type="InterPro" id="IPR029063">
    <property type="entry name" value="SAM-dependent_MTases_sf"/>
</dbReference>
<evidence type="ECO:0000313" key="2">
    <source>
        <dbReference type="EMBL" id="MBJ8342918.1"/>
    </source>
</evidence>
<organism evidence="2 3">
    <name type="scientific">Antrihabitans stalagmiti</name>
    <dbReference type="NCBI Taxonomy" id="2799499"/>
    <lineage>
        <taxon>Bacteria</taxon>
        <taxon>Bacillati</taxon>
        <taxon>Actinomycetota</taxon>
        <taxon>Actinomycetes</taxon>
        <taxon>Mycobacteriales</taxon>
        <taxon>Nocardiaceae</taxon>
        <taxon>Antrihabitans</taxon>
    </lineage>
</organism>
<dbReference type="GO" id="GO:0008168">
    <property type="term" value="F:methyltransferase activity"/>
    <property type="evidence" value="ECO:0007669"/>
    <property type="project" value="UniProtKB-KW"/>
</dbReference>
<dbReference type="GO" id="GO:0032259">
    <property type="term" value="P:methylation"/>
    <property type="evidence" value="ECO:0007669"/>
    <property type="project" value="UniProtKB-KW"/>
</dbReference>
<reference evidence="2" key="1">
    <citation type="submission" date="2020-12" db="EMBL/GenBank/DDBJ databases">
        <title>Antrihabitans popcorni sp. nov. and Antrihabitans auranticaus sp. nov., isolated from a larva cave.</title>
        <authorList>
            <person name="Lee S.D."/>
            <person name="Kim I.S."/>
        </authorList>
    </citation>
    <scope>NUCLEOTIDE SEQUENCE</scope>
    <source>
        <strain evidence="2">YC3-6</strain>
    </source>
</reference>